<gene>
    <name evidence="1" type="ORF">HMPREF9997_01003</name>
</gene>
<proteinExistence type="predicted"/>
<dbReference type="AlphaFoldDB" id="L1MI45"/>
<dbReference type="STRING" id="1035195.HMPREF9997_01003"/>
<comment type="caution">
    <text evidence="1">The sequence shown here is derived from an EMBL/GenBank/DDBJ whole genome shotgun (WGS) entry which is preliminary data.</text>
</comment>
<reference evidence="1 2" key="1">
    <citation type="submission" date="2012-05" db="EMBL/GenBank/DDBJ databases">
        <authorList>
            <person name="Weinstock G."/>
            <person name="Sodergren E."/>
            <person name="Lobos E.A."/>
            <person name="Fulton L."/>
            <person name="Fulton R."/>
            <person name="Courtney L."/>
            <person name="Fronick C."/>
            <person name="O'Laughlin M."/>
            <person name="Godfrey J."/>
            <person name="Wilson R.M."/>
            <person name="Miner T."/>
            <person name="Farmer C."/>
            <person name="Delehaunty K."/>
            <person name="Cordes M."/>
            <person name="Minx P."/>
            <person name="Tomlinson C."/>
            <person name="Chen J."/>
            <person name="Wollam A."/>
            <person name="Pepin K.H."/>
            <person name="Bhonagiri V."/>
            <person name="Zhang X."/>
            <person name="Suruliraj S."/>
            <person name="Warren W."/>
            <person name="Mitreva M."/>
            <person name="Mardis E.R."/>
            <person name="Wilson R.K."/>
        </authorList>
    </citation>
    <scope>NUCLEOTIDE SEQUENCE [LARGE SCALE GENOMIC DNA]</scope>
    <source>
        <strain evidence="1 2">F0235</strain>
    </source>
</reference>
<evidence type="ECO:0000313" key="1">
    <source>
        <dbReference type="EMBL" id="EKX90938.1"/>
    </source>
</evidence>
<dbReference type="Proteomes" id="UP000010445">
    <property type="component" value="Unassembled WGS sequence"/>
</dbReference>
<sequence length="74" mass="8598">MIIIPVSYTKAPVFLDAHQEQQVLQMNFPSGKYDYFGKPIRVRMKLKTPQKVLDARVESMSAPYVVDEQLQERV</sequence>
<name>L1MI45_9CORY</name>
<keyword evidence="2" id="KW-1185">Reference proteome</keyword>
<accession>L1MI45</accession>
<protein>
    <submittedName>
        <fullName evidence="1">Uncharacterized protein</fullName>
    </submittedName>
</protein>
<organism evidence="1 2">
    <name type="scientific">Corynebacterium durum F0235</name>
    <dbReference type="NCBI Taxonomy" id="1035195"/>
    <lineage>
        <taxon>Bacteria</taxon>
        <taxon>Bacillati</taxon>
        <taxon>Actinomycetota</taxon>
        <taxon>Actinomycetes</taxon>
        <taxon>Mycobacteriales</taxon>
        <taxon>Corynebacteriaceae</taxon>
        <taxon>Corynebacterium</taxon>
    </lineage>
</organism>
<dbReference type="HOGENOM" id="CLU_2681433_0_0_11"/>
<dbReference type="EMBL" id="AMEM01000016">
    <property type="protein sequence ID" value="EKX90938.1"/>
    <property type="molecule type" value="Genomic_DNA"/>
</dbReference>
<evidence type="ECO:0000313" key="2">
    <source>
        <dbReference type="Proteomes" id="UP000010445"/>
    </source>
</evidence>